<keyword evidence="2" id="KW-0805">Transcription regulation</keyword>
<dbReference type="SUPFAM" id="SSF101936">
    <property type="entry name" value="DNA-binding pseudobarrel domain"/>
    <property type="match status" value="1"/>
</dbReference>
<protein>
    <recommendedName>
        <fullName evidence="6">TF-B3 domain-containing protein</fullName>
    </recommendedName>
</protein>
<accession>A0AAV6W207</accession>
<evidence type="ECO:0000259" key="6">
    <source>
        <dbReference type="PROSITE" id="PS50863"/>
    </source>
</evidence>
<dbReference type="GO" id="GO:0003677">
    <property type="term" value="F:DNA binding"/>
    <property type="evidence" value="ECO:0007669"/>
    <property type="project" value="UniProtKB-KW"/>
</dbReference>
<organism evidence="7 8">
    <name type="scientific">Buddleja alternifolia</name>
    <dbReference type="NCBI Taxonomy" id="168488"/>
    <lineage>
        <taxon>Eukaryota</taxon>
        <taxon>Viridiplantae</taxon>
        <taxon>Streptophyta</taxon>
        <taxon>Embryophyta</taxon>
        <taxon>Tracheophyta</taxon>
        <taxon>Spermatophyta</taxon>
        <taxon>Magnoliopsida</taxon>
        <taxon>eudicotyledons</taxon>
        <taxon>Gunneridae</taxon>
        <taxon>Pentapetalae</taxon>
        <taxon>asterids</taxon>
        <taxon>lamiids</taxon>
        <taxon>Lamiales</taxon>
        <taxon>Scrophulariaceae</taxon>
        <taxon>Buddlejeae</taxon>
        <taxon>Buddleja</taxon>
    </lineage>
</organism>
<proteinExistence type="predicted"/>
<dbReference type="PROSITE" id="PS50863">
    <property type="entry name" value="B3"/>
    <property type="match status" value="1"/>
</dbReference>
<reference evidence="7" key="1">
    <citation type="submission" date="2019-10" db="EMBL/GenBank/DDBJ databases">
        <authorList>
            <person name="Zhang R."/>
            <person name="Pan Y."/>
            <person name="Wang J."/>
            <person name="Ma R."/>
            <person name="Yu S."/>
        </authorList>
    </citation>
    <scope>NUCLEOTIDE SEQUENCE</scope>
    <source>
        <strain evidence="7">LA-IB0</strain>
        <tissue evidence="7">Leaf</tissue>
    </source>
</reference>
<dbReference type="CDD" id="cd10017">
    <property type="entry name" value="B3_DNA"/>
    <property type="match status" value="1"/>
</dbReference>
<dbReference type="InterPro" id="IPR044837">
    <property type="entry name" value="REM16-like"/>
</dbReference>
<dbReference type="Pfam" id="PF02362">
    <property type="entry name" value="B3"/>
    <property type="match status" value="1"/>
</dbReference>
<keyword evidence="4" id="KW-0804">Transcription</keyword>
<sequence length="188" mass="21287">MPLKTLFQVFSKPYAPEAEEIPCMEQRPVQSAEVHLKKKKKKKNAPLVSSSEAAEVEENHIYHLSDKPFFDIVLVRSHVMPPYILCLPVNVIDMLPRATIPVVLRHKGKNWNMSYAGDSSRPRFGPKWRTFVTENNLKVGDACVFELMEPTNTNLKLRVLILRGDTPPELLALVDTRGKTSVTPIVVD</sequence>
<keyword evidence="5" id="KW-0539">Nucleus</keyword>
<dbReference type="AlphaFoldDB" id="A0AAV6W207"/>
<evidence type="ECO:0000313" key="8">
    <source>
        <dbReference type="Proteomes" id="UP000826271"/>
    </source>
</evidence>
<keyword evidence="3" id="KW-0238">DNA-binding</keyword>
<feature type="domain" description="TF-B3" evidence="6">
    <location>
        <begin position="70"/>
        <end position="165"/>
    </location>
</feature>
<evidence type="ECO:0000256" key="5">
    <source>
        <dbReference type="ARBA" id="ARBA00023242"/>
    </source>
</evidence>
<dbReference type="PANTHER" id="PTHR31391">
    <property type="entry name" value="B3 DOMAIN-CONTAINING PROTEIN OS11G0197600-RELATED"/>
    <property type="match status" value="1"/>
</dbReference>
<evidence type="ECO:0000256" key="1">
    <source>
        <dbReference type="ARBA" id="ARBA00004123"/>
    </source>
</evidence>
<evidence type="ECO:0000313" key="7">
    <source>
        <dbReference type="EMBL" id="KAG8363534.1"/>
    </source>
</evidence>
<comment type="caution">
    <text evidence="7">The sequence shown here is derived from an EMBL/GenBank/DDBJ whole genome shotgun (WGS) entry which is preliminary data.</text>
</comment>
<dbReference type="Gene3D" id="2.40.330.10">
    <property type="entry name" value="DNA-binding pseudobarrel domain"/>
    <property type="match status" value="1"/>
</dbReference>
<dbReference type="EMBL" id="WHWC01000019">
    <property type="protein sequence ID" value="KAG8363534.1"/>
    <property type="molecule type" value="Genomic_DNA"/>
</dbReference>
<keyword evidence="8" id="KW-1185">Reference proteome</keyword>
<evidence type="ECO:0000256" key="3">
    <source>
        <dbReference type="ARBA" id="ARBA00023125"/>
    </source>
</evidence>
<dbReference type="InterPro" id="IPR015300">
    <property type="entry name" value="DNA-bd_pseudobarrel_sf"/>
</dbReference>
<dbReference type="PANTHER" id="PTHR31391:SF64">
    <property type="entry name" value="B3 DOMAIN-CONTAINING PROTEIN OS06G0112300"/>
    <property type="match status" value="1"/>
</dbReference>
<name>A0AAV6W207_9LAMI</name>
<comment type="subcellular location">
    <subcellularLocation>
        <location evidence="1">Nucleus</location>
    </subcellularLocation>
</comment>
<gene>
    <name evidence="7" type="ORF">BUALT_Bualt19G0032400</name>
</gene>
<dbReference type="Proteomes" id="UP000826271">
    <property type="component" value="Unassembled WGS sequence"/>
</dbReference>
<evidence type="ECO:0000256" key="2">
    <source>
        <dbReference type="ARBA" id="ARBA00023015"/>
    </source>
</evidence>
<dbReference type="GO" id="GO:0005634">
    <property type="term" value="C:nucleus"/>
    <property type="evidence" value="ECO:0007669"/>
    <property type="project" value="UniProtKB-SubCell"/>
</dbReference>
<dbReference type="SMART" id="SM01019">
    <property type="entry name" value="B3"/>
    <property type="match status" value="1"/>
</dbReference>
<evidence type="ECO:0000256" key="4">
    <source>
        <dbReference type="ARBA" id="ARBA00023163"/>
    </source>
</evidence>
<dbReference type="InterPro" id="IPR003340">
    <property type="entry name" value="B3_DNA-bd"/>
</dbReference>